<gene>
    <name evidence="1" type="ORF">M9H77_08140</name>
</gene>
<sequence>MQVFFVSFVLAAISENQIELRIIAPDLHSVGGPPCGESGGLEIKVGLRADLVGSPRICSLLWNRALVRCLAGVNYEIPKLVSDDLIMGSELCPWNPTIVVHALLNSGVEAVLMCLDSLKLPNCARNPHISRKCTHVDSLSIRAHVFPYYVFPRLTQDEQTCNKPLK</sequence>
<reference evidence="2" key="1">
    <citation type="journal article" date="2023" name="Nat. Plants">
        <title>Single-cell RNA sequencing provides a high-resolution roadmap for understanding the multicellular compartmentation of specialized metabolism.</title>
        <authorList>
            <person name="Sun S."/>
            <person name="Shen X."/>
            <person name="Li Y."/>
            <person name="Li Y."/>
            <person name="Wang S."/>
            <person name="Li R."/>
            <person name="Zhang H."/>
            <person name="Shen G."/>
            <person name="Guo B."/>
            <person name="Wei J."/>
            <person name="Xu J."/>
            <person name="St-Pierre B."/>
            <person name="Chen S."/>
            <person name="Sun C."/>
        </authorList>
    </citation>
    <scope>NUCLEOTIDE SEQUENCE [LARGE SCALE GENOMIC DNA]</scope>
</reference>
<name>A0ACC0BX41_CATRO</name>
<accession>A0ACC0BX41</accession>
<dbReference type="Proteomes" id="UP001060085">
    <property type="component" value="Linkage Group LG02"/>
</dbReference>
<organism evidence="1 2">
    <name type="scientific">Catharanthus roseus</name>
    <name type="common">Madagascar periwinkle</name>
    <name type="synonym">Vinca rosea</name>
    <dbReference type="NCBI Taxonomy" id="4058"/>
    <lineage>
        <taxon>Eukaryota</taxon>
        <taxon>Viridiplantae</taxon>
        <taxon>Streptophyta</taxon>
        <taxon>Embryophyta</taxon>
        <taxon>Tracheophyta</taxon>
        <taxon>Spermatophyta</taxon>
        <taxon>Magnoliopsida</taxon>
        <taxon>eudicotyledons</taxon>
        <taxon>Gunneridae</taxon>
        <taxon>Pentapetalae</taxon>
        <taxon>asterids</taxon>
        <taxon>lamiids</taxon>
        <taxon>Gentianales</taxon>
        <taxon>Apocynaceae</taxon>
        <taxon>Rauvolfioideae</taxon>
        <taxon>Vinceae</taxon>
        <taxon>Catharanthinae</taxon>
        <taxon>Catharanthus</taxon>
    </lineage>
</organism>
<proteinExistence type="predicted"/>
<evidence type="ECO:0000313" key="2">
    <source>
        <dbReference type="Proteomes" id="UP001060085"/>
    </source>
</evidence>
<evidence type="ECO:0000313" key="1">
    <source>
        <dbReference type="EMBL" id="KAI5677190.1"/>
    </source>
</evidence>
<comment type="caution">
    <text evidence="1">The sequence shown here is derived from an EMBL/GenBank/DDBJ whole genome shotgun (WGS) entry which is preliminary data.</text>
</comment>
<dbReference type="EMBL" id="CM044702">
    <property type="protein sequence ID" value="KAI5677190.1"/>
    <property type="molecule type" value="Genomic_DNA"/>
</dbReference>
<protein>
    <submittedName>
        <fullName evidence="1">Uncharacterized protein</fullName>
    </submittedName>
</protein>
<keyword evidence="2" id="KW-1185">Reference proteome</keyword>